<dbReference type="InterPro" id="IPR002049">
    <property type="entry name" value="LE_dom"/>
</dbReference>
<dbReference type="PROSITE" id="PS50025">
    <property type="entry name" value="LAM_G_DOMAIN"/>
    <property type="match status" value="4"/>
</dbReference>
<feature type="disulfide bond" evidence="11">
    <location>
        <begin position="1700"/>
        <end position="1709"/>
    </location>
</feature>
<gene>
    <name evidence="18" type="ORF">KR093_002283</name>
</gene>
<dbReference type="FunFam" id="2.10.25.10:FF:000677">
    <property type="entry name" value="Wing blister, isoform B"/>
    <property type="match status" value="1"/>
</dbReference>
<dbReference type="GO" id="GO:0048731">
    <property type="term" value="P:system development"/>
    <property type="evidence" value="ECO:0007669"/>
    <property type="project" value="UniProtKB-ARBA"/>
</dbReference>
<dbReference type="Gene3D" id="2.60.120.200">
    <property type="match status" value="5"/>
</dbReference>
<feature type="disulfide bond" evidence="11">
    <location>
        <begin position="1712"/>
        <end position="1726"/>
    </location>
</feature>
<feature type="domain" description="Laminin EGF-like" evidence="15">
    <location>
        <begin position="1210"/>
        <end position="1257"/>
    </location>
</feature>
<dbReference type="SUPFAM" id="SSF49899">
    <property type="entry name" value="Concanavalin A-like lectins/glucanases"/>
    <property type="match status" value="5"/>
</dbReference>
<reference evidence="18" key="1">
    <citation type="journal article" date="2021" name="Mol. Ecol. Resour.">
        <title>Phylogenomic analyses of the genus Drosophila reveals genomic signals of climate adaptation.</title>
        <authorList>
            <person name="Li F."/>
            <person name="Rane R.V."/>
            <person name="Luria V."/>
            <person name="Xiong Z."/>
            <person name="Chen J."/>
            <person name="Li Z."/>
            <person name="Catullo R.A."/>
            <person name="Griffin P.C."/>
            <person name="Schiffer M."/>
            <person name="Pearce S."/>
            <person name="Lee S.F."/>
            <person name="McElroy K."/>
            <person name="Stocker A."/>
            <person name="Shirriffs J."/>
            <person name="Cockerell F."/>
            <person name="Coppin C."/>
            <person name="Sgro C.M."/>
            <person name="Karger A."/>
            <person name="Cain J.W."/>
            <person name="Weber J.A."/>
            <person name="Santpere G."/>
            <person name="Kirschner M.W."/>
            <person name="Hoffmann A.A."/>
            <person name="Oakeshott J.G."/>
            <person name="Zhang G."/>
        </authorList>
    </citation>
    <scope>NUCLEOTIDE SEQUENCE</scope>
    <source>
        <strain evidence="18">BGI-SZ-2011g</strain>
    </source>
</reference>
<evidence type="ECO:0000256" key="9">
    <source>
        <dbReference type="ARBA" id="ARBA00023292"/>
    </source>
</evidence>
<dbReference type="GO" id="GO:0005604">
    <property type="term" value="C:basement membrane"/>
    <property type="evidence" value="ECO:0007669"/>
    <property type="project" value="UniProtKB-SubCell"/>
</dbReference>
<feature type="domain" description="Laminin IV type A" evidence="16">
    <location>
        <begin position="1446"/>
        <end position="1638"/>
    </location>
</feature>
<dbReference type="EMBL" id="JAJJHW010001127">
    <property type="protein sequence ID" value="KAH8376928.1"/>
    <property type="molecule type" value="Genomic_DNA"/>
</dbReference>
<feature type="domain" description="Laminin EGF-like" evidence="15">
    <location>
        <begin position="867"/>
        <end position="916"/>
    </location>
</feature>
<comment type="caution">
    <text evidence="18">The sequence shown here is derived from an EMBL/GenBank/DDBJ whole genome shotgun (WGS) entry which is preliminary data.</text>
</comment>
<dbReference type="InterPro" id="IPR013320">
    <property type="entry name" value="ConA-like_dom_sf"/>
</dbReference>
<dbReference type="Pfam" id="PF02210">
    <property type="entry name" value="Laminin_G_2"/>
    <property type="match status" value="4"/>
</dbReference>
<keyword evidence="7 11" id="KW-1015">Disulfide bond</keyword>
<dbReference type="PRINTS" id="PR00011">
    <property type="entry name" value="EGFLAMININ"/>
</dbReference>
<feature type="region of interest" description="Disordered" evidence="12">
    <location>
        <begin position="113"/>
        <end position="146"/>
    </location>
</feature>
<feature type="disulfide bond" evidence="11">
    <location>
        <begin position="1102"/>
        <end position="1111"/>
    </location>
</feature>
<feature type="disulfide bond" evidence="11">
    <location>
        <begin position="1307"/>
        <end position="1324"/>
    </location>
</feature>
<evidence type="ECO:0000259" key="14">
    <source>
        <dbReference type="PROSITE" id="PS50025"/>
    </source>
</evidence>
<evidence type="ECO:0000313" key="19">
    <source>
        <dbReference type="Proteomes" id="UP001200034"/>
    </source>
</evidence>
<keyword evidence="5" id="KW-0677">Repeat</keyword>
<dbReference type="PROSITE" id="PS01248">
    <property type="entry name" value="EGF_LAM_1"/>
    <property type="match status" value="6"/>
</dbReference>
<feature type="disulfide bond" evidence="11">
    <location>
        <begin position="542"/>
        <end position="551"/>
    </location>
</feature>
<feature type="domain" description="Laminin EGF-like" evidence="15">
    <location>
        <begin position="1305"/>
        <end position="1350"/>
    </location>
</feature>
<evidence type="ECO:0000256" key="12">
    <source>
        <dbReference type="SAM" id="MobiDB-lite"/>
    </source>
</evidence>
<feature type="domain" description="Laminin EGF-like" evidence="15">
    <location>
        <begin position="1161"/>
        <end position="1209"/>
    </location>
</feature>
<feature type="domain" description="Laminin EGF-like" evidence="15">
    <location>
        <begin position="989"/>
        <end position="1032"/>
    </location>
</feature>
<feature type="disulfide bond" evidence="10">
    <location>
        <begin position="3365"/>
        <end position="3392"/>
    </location>
</feature>
<accession>A0AAD4K3M3</accession>
<evidence type="ECO:0000313" key="18">
    <source>
        <dbReference type="EMBL" id="KAH8376928.1"/>
    </source>
</evidence>
<evidence type="ECO:0000256" key="13">
    <source>
        <dbReference type="SAM" id="SignalP"/>
    </source>
</evidence>
<protein>
    <recommendedName>
        <fullName evidence="20">Laminin subunit alpha-1</fullName>
    </recommendedName>
</protein>
<dbReference type="SMART" id="SM00282">
    <property type="entry name" value="LamG"/>
    <property type="match status" value="5"/>
</dbReference>
<dbReference type="InterPro" id="IPR056863">
    <property type="entry name" value="LMN_ATRN_NET-like_EGF"/>
</dbReference>
<dbReference type="SMART" id="SM00181">
    <property type="entry name" value="EGF"/>
    <property type="match status" value="11"/>
</dbReference>
<feature type="domain" description="Laminin EGF-like" evidence="15">
    <location>
        <begin position="1033"/>
        <end position="1079"/>
    </location>
</feature>
<proteinExistence type="predicted"/>
<evidence type="ECO:0000256" key="5">
    <source>
        <dbReference type="ARBA" id="ARBA00022737"/>
    </source>
</evidence>
<keyword evidence="2" id="KW-0964">Secreted</keyword>
<feature type="disulfide bond" evidence="11">
    <location>
        <begin position="886"/>
        <end position="895"/>
    </location>
</feature>
<dbReference type="Proteomes" id="UP001200034">
    <property type="component" value="Unassembled WGS sequence"/>
</dbReference>
<evidence type="ECO:0000259" key="15">
    <source>
        <dbReference type="PROSITE" id="PS50027"/>
    </source>
</evidence>
<dbReference type="Pfam" id="PF00055">
    <property type="entry name" value="Laminin_N"/>
    <property type="match status" value="1"/>
</dbReference>
<evidence type="ECO:0000256" key="4">
    <source>
        <dbReference type="ARBA" id="ARBA00022729"/>
    </source>
</evidence>
<dbReference type="Pfam" id="PF00053">
    <property type="entry name" value="EGF_laminin"/>
    <property type="match status" value="12"/>
</dbReference>
<evidence type="ECO:0008006" key="20">
    <source>
        <dbReference type="Google" id="ProtNLM"/>
    </source>
</evidence>
<keyword evidence="4 13" id="KW-0732">Signal</keyword>
<feature type="disulfide bond" evidence="11">
    <location>
        <begin position="1210"/>
        <end position="1222"/>
    </location>
</feature>
<feature type="disulfide bond" evidence="11">
    <location>
        <begin position="1161"/>
        <end position="1173"/>
    </location>
</feature>
<feature type="disulfide bond" evidence="11">
    <location>
        <begin position="1212"/>
        <end position="1229"/>
    </location>
</feature>
<evidence type="ECO:0000259" key="17">
    <source>
        <dbReference type="PROSITE" id="PS51117"/>
    </source>
</evidence>
<dbReference type="InterPro" id="IPR001791">
    <property type="entry name" value="Laminin_G"/>
</dbReference>
<organism evidence="18 19">
    <name type="scientific">Drosophila rubida</name>
    <dbReference type="NCBI Taxonomy" id="30044"/>
    <lineage>
        <taxon>Eukaryota</taxon>
        <taxon>Metazoa</taxon>
        <taxon>Ecdysozoa</taxon>
        <taxon>Arthropoda</taxon>
        <taxon>Hexapoda</taxon>
        <taxon>Insecta</taxon>
        <taxon>Pterygota</taxon>
        <taxon>Neoptera</taxon>
        <taxon>Endopterygota</taxon>
        <taxon>Diptera</taxon>
        <taxon>Brachycera</taxon>
        <taxon>Muscomorpha</taxon>
        <taxon>Ephydroidea</taxon>
        <taxon>Drosophilidae</taxon>
        <taxon>Drosophila</taxon>
    </lineage>
</organism>
<evidence type="ECO:0000256" key="7">
    <source>
        <dbReference type="ARBA" id="ARBA00023157"/>
    </source>
</evidence>
<dbReference type="SMART" id="SM00180">
    <property type="entry name" value="EGF_Lam"/>
    <property type="match status" value="17"/>
</dbReference>
<feature type="disulfide bond" evidence="11">
    <location>
        <begin position="1006"/>
        <end position="1015"/>
    </location>
</feature>
<comment type="caution">
    <text evidence="11">Lacks conserved residue(s) required for the propagation of feature annotation.</text>
</comment>
<dbReference type="PROSITE" id="PS51115">
    <property type="entry name" value="LAMININ_IVA"/>
    <property type="match status" value="2"/>
</dbReference>
<feature type="disulfide bond" evidence="11">
    <location>
        <begin position="1805"/>
        <end position="1814"/>
    </location>
</feature>
<feature type="disulfide bond" evidence="11">
    <location>
        <begin position="1035"/>
        <end position="1052"/>
    </location>
</feature>
<feature type="chain" id="PRO_5042062047" description="Laminin subunit alpha-1" evidence="13">
    <location>
        <begin position="27"/>
        <end position="3399"/>
    </location>
</feature>
<evidence type="ECO:0000256" key="2">
    <source>
        <dbReference type="ARBA" id="ARBA00022525"/>
    </source>
</evidence>
<feature type="compositionally biased region" description="Polar residues" evidence="12">
    <location>
        <begin position="137"/>
        <end position="146"/>
    </location>
</feature>
<dbReference type="InterPro" id="IPR008211">
    <property type="entry name" value="Laminin_N"/>
</dbReference>
<dbReference type="PROSITE" id="PS50027">
    <property type="entry name" value="EGF_LAM_2"/>
    <property type="match status" value="11"/>
</dbReference>
<feature type="domain" description="Laminin G" evidence="14">
    <location>
        <begin position="3193"/>
        <end position="3392"/>
    </location>
</feature>
<feature type="domain" description="Laminin EGF-like" evidence="15">
    <location>
        <begin position="1784"/>
        <end position="1831"/>
    </location>
</feature>
<feature type="domain" description="Laminin EGF-like" evidence="15">
    <location>
        <begin position="1080"/>
        <end position="1126"/>
    </location>
</feature>
<dbReference type="FunFam" id="2.10.25.10:FF:000188">
    <property type="entry name" value="Laminin subunit gamma 2"/>
    <property type="match status" value="1"/>
</dbReference>
<feature type="compositionally biased region" description="Basic residues" evidence="12">
    <location>
        <begin position="121"/>
        <end position="134"/>
    </location>
</feature>
<feature type="domain" description="Laminin G" evidence="14">
    <location>
        <begin position="3010"/>
        <end position="3188"/>
    </location>
</feature>
<feature type="domain" description="Laminin G" evidence="14">
    <location>
        <begin position="2783"/>
        <end position="2998"/>
    </location>
</feature>
<dbReference type="FunFam" id="2.10.25.10:FF:000580">
    <property type="entry name" value="Wing blister, isoform B"/>
    <property type="match status" value="1"/>
</dbReference>
<keyword evidence="8" id="KW-0325">Glycoprotein</keyword>
<feature type="disulfide bond" evidence="11">
    <location>
        <begin position="1163"/>
        <end position="1180"/>
    </location>
</feature>
<feature type="domain" description="Laminin EGF-like" evidence="15">
    <location>
        <begin position="522"/>
        <end position="565"/>
    </location>
</feature>
<evidence type="ECO:0000256" key="10">
    <source>
        <dbReference type="PROSITE-ProRule" id="PRU00122"/>
    </source>
</evidence>
<feature type="disulfide bond" evidence="11">
    <location>
        <begin position="1786"/>
        <end position="1803"/>
    </location>
</feature>
<evidence type="ECO:0000256" key="1">
    <source>
        <dbReference type="ARBA" id="ARBA00004302"/>
    </source>
</evidence>
<dbReference type="CDD" id="cd00110">
    <property type="entry name" value="LamG"/>
    <property type="match status" value="4"/>
</dbReference>
<feature type="disulfide bond" evidence="11">
    <location>
        <begin position="1784"/>
        <end position="1796"/>
    </location>
</feature>
<dbReference type="GO" id="GO:0009887">
    <property type="term" value="P:animal organ morphogenesis"/>
    <property type="evidence" value="ECO:0007669"/>
    <property type="project" value="TreeGrafter"/>
</dbReference>
<evidence type="ECO:0000256" key="8">
    <source>
        <dbReference type="ARBA" id="ARBA00023180"/>
    </source>
</evidence>
<dbReference type="InterPro" id="IPR050440">
    <property type="entry name" value="Laminin/Netrin_ECM"/>
</dbReference>
<feature type="domain" description="Laminin G" evidence="14">
    <location>
        <begin position="2591"/>
        <end position="2779"/>
    </location>
</feature>
<keyword evidence="6" id="KW-0084">Basement membrane</keyword>
<evidence type="ECO:0000259" key="16">
    <source>
        <dbReference type="PROSITE" id="PS51115"/>
    </source>
</evidence>
<dbReference type="Pfam" id="PF24973">
    <property type="entry name" value="EGF_LMN_ATRN"/>
    <property type="match status" value="3"/>
</dbReference>
<dbReference type="InterPro" id="IPR000742">
    <property type="entry name" value="EGF"/>
</dbReference>
<dbReference type="SUPFAM" id="SSF57196">
    <property type="entry name" value="EGF/Laminin"/>
    <property type="match status" value="11"/>
</dbReference>
<feature type="disulfide bond" evidence="11">
    <location>
        <begin position="1054"/>
        <end position="1063"/>
    </location>
</feature>
<dbReference type="Pfam" id="PF00052">
    <property type="entry name" value="Laminin_B"/>
    <property type="match status" value="2"/>
</dbReference>
<feature type="domain" description="Laminin IV type A" evidence="16">
    <location>
        <begin position="635"/>
        <end position="829"/>
    </location>
</feature>
<feature type="disulfide bond" evidence="11">
    <location>
        <begin position="1182"/>
        <end position="1191"/>
    </location>
</feature>
<dbReference type="Gene3D" id="2.10.25.10">
    <property type="entry name" value="Laminin"/>
    <property type="match status" value="15"/>
</dbReference>
<dbReference type="FunFam" id="2.10.25.10:FF:000090">
    <property type="entry name" value="laminin subunit alpha"/>
    <property type="match status" value="1"/>
</dbReference>
<comment type="subcellular location">
    <subcellularLocation>
        <location evidence="1">Secreted</location>
        <location evidence="1">Extracellular space</location>
        <location evidence="1">Extracellular matrix</location>
        <location evidence="1">Basement membrane</location>
    </subcellularLocation>
</comment>
<feature type="domain" description="Laminin EGF-like" evidence="15">
    <location>
        <begin position="566"/>
        <end position="614"/>
    </location>
</feature>
<dbReference type="FunFam" id="2.10.25.10:FF:000574">
    <property type="entry name" value="laminin subunit alpha-1 isoform X1"/>
    <property type="match status" value="1"/>
</dbReference>
<feature type="disulfide bond" evidence="11">
    <location>
        <begin position="1305"/>
        <end position="1317"/>
    </location>
</feature>
<dbReference type="CDD" id="cd00055">
    <property type="entry name" value="EGF_Lam"/>
    <property type="match status" value="16"/>
</dbReference>
<feature type="domain" description="Laminin EGF-like" evidence="15">
    <location>
        <begin position="1681"/>
        <end position="1728"/>
    </location>
</feature>
<dbReference type="GO" id="GO:0009888">
    <property type="term" value="P:tissue development"/>
    <property type="evidence" value="ECO:0007669"/>
    <property type="project" value="TreeGrafter"/>
</dbReference>
<dbReference type="Gene3D" id="2.60.120.260">
    <property type="entry name" value="Galactose-binding domain-like"/>
    <property type="match status" value="1"/>
</dbReference>
<feature type="disulfide bond" evidence="11">
    <location>
        <begin position="1033"/>
        <end position="1045"/>
    </location>
</feature>
<dbReference type="PROSITE" id="PS51257">
    <property type="entry name" value="PROKAR_LIPOPROTEIN"/>
    <property type="match status" value="1"/>
</dbReference>
<feature type="region of interest" description="Disordered" evidence="12">
    <location>
        <begin position="74"/>
        <end position="101"/>
    </location>
</feature>
<dbReference type="PROSITE" id="PS51117">
    <property type="entry name" value="LAMININ_NTER"/>
    <property type="match status" value="1"/>
</dbReference>
<name>A0AAD4K3M3_9MUSC</name>
<keyword evidence="19" id="KW-1185">Reference proteome</keyword>
<dbReference type="InterPro" id="IPR000034">
    <property type="entry name" value="Laminin_IV"/>
</dbReference>
<dbReference type="FunFam" id="2.60.120.200:FF:000167">
    <property type="entry name" value="Laminin subunit alpha-3"/>
    <property type="match status" value="1"/>
</dbReference>
<dbReference type="FunFam" id="2.60.120.260:FF:000154">
    <property type="entry name" value="laminin subunit alpha-1 isoform X1"/>
    <property type="match status" value="1"/>
</dbReference>
<feature type="signal peptide" evidence="13">
    <location>
        <begin position="1"/>
        <end position="26"/>
    </location>
</feature>
<dbReference type="FunFam" id="2.10.25.10:FF:000082">
    <property type="entry name" value="Laminin subunit alpha 1"/>
    <property type="match status" value="2"/>
</dbReference>
<dbReference type="FunFam" id="2.60.120.200:FF:000219">
    <property type="entry name" value="Wing blister, isoform B"/>
    <property type="match status" value="1"/>
</dbReference>
<dbReference type="FunFam" id="2.10.25.10:FF:000074">
    <property type="entry name" value="Laminin subunit alpha"/>
    <property type="match status" value="2"/>
</dbReference>
<evidence type="ECO:0000256" key="3">
    <source>
        <dbReference type="ARBA" id="ARBA00022530"/>
    </source>
</evidence>
<keyword evidence="3" id="KW-0272">Extracellular matrix</keyword>
<dbReference type="FunFam" id="2.60.120.200:FF:000200">
    <property type="entry name" value="Laminin subunit alpha-3"/>
    <property type="match status" value="1"/>
</dbReference>
<feature type="disulfide bond" evidence="11">
    <location>
        <begin position="1326"/>
        <end position="1335"/>
    </location>
</feature>
<feature type="domain" description="Laminin N-terminal" evidence="17">
    <location>
        <begin position="162"/>
        <end position="413"/>
    </location>
</feature>
<feature type="disulfide bond" evidence="11">
    <location>
        <begin position="585"/>
        <end position="594"/>
    </location>
</feature>
<keyword evidence="9 11" id="KW-0424">Laminin EGF-like domain</keyword>
<dbReference type="PANTHER" id="PTHR10574">
    <property type="entry name" value="NETRIN/LAMININ-RELATED"/>
    <property type="match status" value="1"/>
</dbReference>
<dbReference type="SMART" id="SM00136">
    <property type="entry name" value="LamNT"/>
    <property type="match status" value="1"/>
</dbReference>
<sequence>MKTRKLYNCLPCCLLLILLMACGGHSRRQAKTKAQTKRLQIFSPAQLLKEYNASDSYAGSSSDEHIMSWTGVRIKEQHRQTTTTAKLQNPRRRKTKSGLLIESNIADEQLMTTSAEFGSRSGKKSAQQRRRNGRLQRPNSKSNANAVRDLNSQQADDVSGGSAGGLYPPVFNVAPRASITVNATCGESGAEEYCKLVDAYPHRKWATQCGTCNAHSSDRAKQRPIESLISPGSSFEESWWQSPTLQGGRQFEYVTITLDLKQTYQIFFVMLKSANSPRPASWILEKSLDGVNYEPWQYFGLSDADCKRRYNLSGQNGKYIFQNDTEVICTTQFSKALPLENGELHVSLMKNRPGAPAQTAELMQFITARFMRIRLQGMHSTANLDNSVDWVLDSQSMEKRSFYSLKQLRVSARLDCNGHADRTQELAASGGQLLQCSCQNNACGLQCEQCCPLYQDRAYRPGAECEICECHGHASSCSYDAFLERGICEECGNNTAGNECEFCAAGFYRAVDASPTEPCLPCACNPQRSTGICAPLGGACHCLEGFQGVHCEECAPNHYGDDCRRCECDARGTRQGSGCAGSCECKAHVQGETCAQCAAGYYDLDALNPEGCRRCWCSHVADSCHSAKLQTLAFETLNDWRLTDLQRQQSIAVAVDAEQMRLIFGNELDEVEAIYWQAPAGYLGNRLTSYGARLQLQLSWVVMRGDTSGKPTTGPNVILCGKNGLKIAYADEAFESLQLALNVTLSEHGWYHVPPAVKDIKTRLRRTEGGAYHGESVTRSQFLSVLVALDALLIRAAYHTDQVETALERAVIYSGGVELGATASTQVEQCVCPAGYTGLSCEGCAFGYKRIYENSTDHLLLGKCIPCPCNGHSNSCDLQSGNCGDCMHNTFGERCERCQLGFYGNPLQGTPHDCKRCACPLADESNNFSPSCQLKSYNYMDLSSQFELIEHAEYICTQCPEGYTGDHCQVCDDGYYGNPMQPGSSCQRCHCDGGPCNVTTGACITCQGHTEGWHCERCKLGHWGDPAVGCEPCHCSADGAESELCDSTDGQCLCRPRFAGQKCDQCADGYAHVDLQCLPCNCDVLGAAVLDTCNASSGQCACKLGVMGVKCQECQDGYFGMNANYERLEDLAALREADNDADWELVPEDDEQADAVACEDCQCSPVGSLSSACDKRSGQCSCLLNVAGRRCDKCKAGHWNLTQGVGCHDCQCDPHGARSHECNPWTGQCDCKIGVGGRHCNECTEGFYGFSTEGCQRCAACAAEGQVCDPLNGRCICPKFTRGLGCGQCVPGTWGWQARLGCRECECDHIGSIGQHCAAVGGQCQCREGYAGRTCDSCAVGYFGYPECRRCGCDAAGSFMRADGLIACDANGQCPCKSLVVGLKCDTCMQSTFGLSALNPEGCTHCFCFGRAAECEQSELSWGHIRMSEARNLSVQLLRAQHVPSSEFEYIVVVQMAGSVSYREDAEIQRMNDLSLVPRSTGNVSIGAYTPFYQPLYFQLPPKFYGDRTASYGGYLYFSLLTDGAHTPLERKVLAQYPLVQLHAHAKLVLDFYETEEFEYSLNVTHRVPLHESYWKYHHNSQAVDRGALMAALQNVRHIFLRAFAFAEFQQVVLHNVHMDAAIYVQGSTNLIAKGVERCKCPKRFDGLSCQDPGNSYYRWRNTSDVESVFIEDLIGRAAPCHCNGRSNECDRETGVCKNCRENSGGAHCQQCADGFYGDPNSRHGCQACPCPETNRNFARGCNVWEGEVSCICKPGYTGRLCDRCQQGFFGNPMLYPNSSCQECGCNQDGIRTEGCDAESGQCYCRDGVTGLKCNKCLVERHHLVENGCRVCDNCTLLLLDYVELVGHKLRRGLHNMDLTGIPAPYQMLAEYERAYDTWRAREQDHSQARQLLLGYDNGALSKLDAHAENGKFQSRKALATIGKRQHALNSMQEAAQIVQHDVNALRTEIKHTLHNLRNYGQGAQHLSLPTALKQARFYLQAIQQHHQLVQDIRGANECAWQQFYAMGNASDAAYDQRARLEMLWRDLNQTNHRVADMRLHIDRTQEAEAEADDVLEHVRNLSGHVLEQYQQLDDLGARIGQHLNQSFVARGEHMLSRTMAQQYQLQEQRHHLNAATITLNQTLDAQLEPQREVRKHWLPKAERHATRLLERSNEYARQFQPTRNGARIAMLASSAHSNISQAIEDARLASLLAKERVYEAQRALYPSDGSSMIERAKHSLHSSKQLQREALQQMQQSTLLKDKLQQQEQQVEGIKRIIYETGQRSNNITSQLQLLSNNAARRLAQDSMELAQRTSEDMNAELQAAREMQRSIQTMRKSFAMLEPDWEIKLGMAEENISLTKTNLRLANVSLSYIEQQAEKEQQVFDTWNNSISQQLQQLRDQIAKARHAAEAIDVSLESLGPKCSRSYLPTSYGLSTSNSLRLSFALSNHMGNSPLLHVEGSEGRHITLELYKRRVRLVWNLGGSTASITHPLEVQTRDPKFDDAWYQVEANRTLNLGSLLVRRMNNYGALTPASPVTGSTDAEHTRFSQSHNERILLGGYATKELTPGLNVVVHQVEVDNKPLGLWNFMRSEGRCGGAMIGARESSASSVARHFNGLGYAQLKKTRPRPYRKNLFALQMTFRTLDENALLFLAVDDKNNRSVSVTLSRGRIMFRIDYGDESKLEINTTKKYNTGQWIKMEAAREFSARRSTENGMLRVNNDRAISGAPTLPVKSNMLPDLSKAVYYLGGVPPGFTSGTTKAPGADNPFLGCMMDVQVNGETYDPLESATYFGVESSCKDMITKAGFSGNGYLELPSQSLRKRANTGLVFRTLQPDCLLLLAAYPPEVLDDYDAKDIKGNYSMSLIDGQLQVWVNSGRSFVKLYSNASQLNDGELHVINLIKTGRRLELMVDDEQQDVRSLTGAPSLVSLPQDAGGLYIGGAPPHESYTPLAPTFVKLEGAVRDVVFNNRTINFNDALTFANVQIGRNGPVMGGLYDVLLKTEPMIGKSFTASPEGCKRIGSYSYEPNAFKFGNEMYSYSQLKLPERHFWQRNFHMSFDFRSFYPNGMLYLSPGSKEKHKHYVALLLKDGQLVLIVRGRRREELQLTAKLNDGEWHRVTISCHDRKVTMSVEIGQTDQKTSAQMKVPKKIGSAQLLLVGGLPQAPVKVPSELYMRLEPFKGCLRRFSINNSTQDLARPGKHSNVGQCFPTVERGSFFPGDAYAIYKKNFHVAKYLELEMEFRTSELSGILLSVSEPSGFPALSMEINNGNVSANCQIVQLQTFESNFCHLQIVFSCDLGDGVPFRVESTLPGKYALCDNKWHNISALYDGEQLALRIDQLPATISMSNQRNAGKVQTRSPLYIGGLPDIAPSGCLLARDNFKGCIRNVSIRNERRDWIDMDDLHNVLLSECLVSSDDN</sequence>
<evidence type="ECO:0000256" key="6">
    <source>
        <dbReference type="ARBA" id="ARBA00022869"/>
    </source>
</evidence>
<dbReference type="FunFam" id="2.10.25.10:FF:000561">
    <property type="entry name" value="Wing blister, isoform B"/>
    <property type="match status" value="1"/>
</dbReference>
<evidence type="ECO:0000256" key="11">
    <source>
        <dbReference type="PROSITE-ProRule" id="PRU00460"/>
    </source>
</evidence>
<feature type="disulfide bond" evidence="11">
    <location>
        <begin position="1231"/>
        <end position="1240"/>
    </location>
</feature>
<dbReference type="PANTHER" id="PTHR10574:SF445">
    <property type="entry name" value="LAMININ SUBUNIT ALPHA 3"/>
    <property type="match status" value="1"/>
</dbReference>
<dbReference type="SMART" id="SM00281">
    <property type="entry name" value="LamB"/>
    <property type="match status" value="2"/>
</dbReference>
<dbReference type="FunFam" id="2.60.120.200:FF:000177">
    <property type="entry name" value="Wing blister, isoform C"/>
    <property type="match status" value="1"/>
</dbReference>